<proteinExistence type="predicted"/>
<dbReference type="InterPro" id="IPR020084">
    <property type="entry name" value="NUDIX_hydrolase_CS"/>
</dbReference>
<dbReference type="EMBL" id="UGOD01000001">
    <property type="protein sequence ID" value="STX50496.1"/>
    <property type="molecule type" value="Genomic_DNA"/>
</dbReference>
<dbReference type="NCBIfam" id="NF008736">
    <property type="entry name" value="PRK11762.1"/>
    <property type="match status" value="1"/>
</dbReference>
<organism evidence="4 5">
    <name type="scientific">Legionella busanensis</name>
    <dbReference type="NCBI Taxonomy" id="190655"/>
    <lineage>
        <taxon>Bacteria</taxon>
        <taxon>Pseudomonadati</taxon>
        <taxon>Pseudomonadota</taxon>
        <taxon>Gammaproteobacteria</taxon>
        <taxon>Legionellales</taxon>
        <taxon>Legionellaceae</taxon>
        <taxon>Legionella</taxon>
    </lineage>
</organism>
<dbReference type="GO" id="GO:0005829">
    <property type="term" value="C:cytosol"/>
    <property type="evidence" value="ECO:0007669"/>
    <property type="project" value="TreeGrafter"/>
</dbReference>
<dbReference type="GO" id="GO:0019144">
    <property type="term" value="F:ADP-sugar diphosphatase activity"/>
    <property type="evidence" value="ECO:0007669"/>
    <property type="project" value="TreeGrafter"/>
</dbReference>
<evidence type="ECO:0000259" key="3">
    <source>
        <dbReference type="PROSITE" id="PS51462"/>
    </source>
</evidence>
<dbReference type="CDD" id="cd24156">
    <property type="entry name" value="NUDIX_ADPRase_NudE"/>
    <property type="match status" value="1"/>
</dbReference>
<comment type="cofactor">
    <cofactor evidence="1">
        <name>Mg(2+)</name>
        <dbReference type="ChEBI" id="CHEBI:18420"/>
    </cofactor>
</comment>
<dbReference type="PANTHER" id="PTHR11839:SF12">
    <property type="entry name" value="ADP COMPOUNDS HYDROLASE NUDE"/>
    <property type="match status" value="1"/>
</dbReference>
<evidence type="ECO:0000256" key="1">
    <source>
        <dbReference type="ARBA" id="ARBA00001946"/>
    </source>
</evidence>
<dbReference type="EC" id="3.6.1.-" evidence="4"/>
<gene>
    <name evidence="4" type="primary">nudE</name>
    <name evidence="4" type="ORF">NCTC13316_00578</name>
</gene>
<protein>
    <submittedName>
        <fullName evidence="4">NUDIX hydrolase</fullName>
        <ecNumber evidence="4">3.6.1.-</ecNumber>
    </submittedName>
</protein>
<dbReference type="SUPFAM" id="SSF55811">
    <property type="entry name" value="Nudix"/>
    <property type="match status" value="1"/>
</dbReference>
<dbReference type="AlphaFoldDB" id="A0A378JGS1"/>
<evidence type="ECO:0000256" key="2">
    <source>
        <dbReference type="ARBA" id="ARBA00022801"/>
    </source>
</evidence>
<keyword evidence="5" id="KW-1185">Reference proteome</keyword>
<reference evidence="4 5" key="1">
    <citation type="submission" date="2018-06" db="EMBL/GenBank/DDBJ databases">
        <authorList>
            <consortium name="Pathogen Informatics"/>
            <person name="Doyle S."/>
        </authorList>
    </citation>
    <scope>NUCLEOTIDE SEQUENCE [LARGE SCALE GENOMIC DNA]</scope>
    <source>
        <strain evidence="4 5">NCTC13316</strain>
    </source>
</reference>
<feature type="domain" description="Nudix hydrolase" evidence="3">
    <location>
        <begin position="44"/>
        <end position="179"/>
    </location>
</feature>
<keyword evidence="2 4" id="KW-0378">Hydrolase</keyword>
<dbReference type="OrthoDB" id="9806150at2"/>
<dbReference type="PROSITE" id="PS00893">
    <property type="entry name" value="NUDIX_BOX"/>
    <property type="match status" value="1"/>
</dbReference>
<dbReference type="RefSeq" id="WP_115330209.1">
    <property type="nucleotide sequence ID" value="NZ_CAAAHP010000004.1"/>
</dbReference>
<dbReference type="Pfam" id="PF00293">
    <property type="entry name" value="NUDIX"/>
    <property type="match status" value="1"/>
</dbReference>
<dbReference type="InterPro" id="IPR015797">
    <property type="entry name" value="NUDIX_hydrolase-like_dom_sf"/>
</dbReference>
<dbReference type="Proteomes" id="UP000254794">
    <property type="component" value="Unassembled WGS sequence"/>
</dbReference>
<dbReference type="PROSITE" id="PS51462">
    <property type="entry name" value="NUDIX"/>
    <property type="match status" value="1"/>
</dbReference>
<dbReference type="InterPro" id="IPR000086">
    <property type="entry name" value="NUDIX_hydrolase_dom"/>
</dbReference>
<dbReference type="PANTHER" id="PTHR11839">
    <property type="entry name" value="UDP/ADP-SUGAR PYROPHOSPHATASE"/>
    <property type="match status" value="1"/>
</dbReference>
<dbReference type="FunFam" id="3.90.79.10:FF:000006">
    <property type="entry name" value="ADP compounds hydrolase NudE"/>
    <property type="match status" value="1"/>
</dbReference>
<evidence type="ECO:0000313" key="5">
    <source>
        <dbReference type="Proteomes" id="UP000254794"/>
    </source>
</evidence>
<dbReference type="GO" id="GO:0006753">
    <property type="term" value="P:nucleoside phosphate metabolic process"/>
    <property type="evidence" value="ECO:0007669"/>
    <property type="project" value="TreeGrafter"/>
</dbReference>
<dbReference type="GO" id="GO:0019693">
    <property type="term" value="P:ribose phosphate metabolic process"/>
    <property type="evidence" value="ECO:0007669"/>
    <property type="project" value="TreeGrafter"/>
</dbReference>
<sequence length="189" mass="21185">MTVEKRQKPICKKRTIVAKTKVFTIEQLQLHFSNGEERIYERVGGQNSAGAVLIVAITADDNLLLVREYGAGVDDYTLAFPKGVIEPGEEAIVAANRELQEEVGFAAKELCWLKSMSLSPGYFTSHTELVLARDLYLSSLPGDEPEPIEVVKWPLADYDKLLNDPTFSEARSIAALFLIKQWLERKNND</sequence>
<accession>A0A378JGS1</accession>
<evidence type="ECO:0000313" key="4">
    <source>
        <dbReference type="EMBL" id="STX50496.1"/>
    </source>
</evidence>
<name>A0A378JGS1_9GAMM</name>
<dbReference type="Gene3D" id="3.90.79.10">
    <property type="entry name" value="Nucleoside Triphosphate Pyrophosphohydrolase"/>
    <property type="match status" value="1"/>
</dbReference>